<protein>
    <recommendedName>
        <fullName evidence="4">BZIP domain-containing protein</fullName>
    </recommendedName>
</protein>
<evidence type="ECO:0000313" key="6">
    <source>
        <dbReference type="Proteomes" id="UP000662931"/>
    </source>
</evidence>
<comment type="subcellular location">
    <subcellularLocation>
        <location evidence="1">Nucleus</location>
    </subcellularLocation>
</comment>
<dbReference type="RefSeq" id="XP_038776534.1">
    <property type="nucleotide sequence ID" value="XM_038920606.1"/>
</dbReference>
<dbReference type="OrthoDB" id="5374328at2759"/>
<dbReference type="GO" id="GO:0001228">
    <property type="term" value="F:DNA-binding transcription activator activity, RNA polymerase II-specific"/>
    <property type="evidence" value="ECO:0007669"/>
    <property type="project" value="TreeGrafter"/>
</dbReference>
<organism evidence="5 6">
    <name type="scientific">Eeniella nana</name>
    <name type="common">Yeast</name>
    <name type="synonym">Brettanomyces nanus</name>
    <dbReference type="NCBI Taxonomy" id="13502"/>
    <lineage>
        <taxon>Eukaryota</taxon>
        <taxon>Fungi</taxon>
        <taxon>Dikarya</taxon>
        <taxon>Ascomycota</taxon>
        <taxon>Saccharomycotina</taxon>
        <taxon>Pichiomycetes</taxon>
        <taxon>Pichiales</taxon>
        <taxon>Pichiaceae</taxon>
        <taxon>Brettanomyces</taxon>
    </lineage>
</organism>
<feature type="domain" description="BZIP" evidence="4">
    <location>
        <begin position="69"/>
        <end position="84"/>
    </location>
</feature>
<feature type="compositionally biased region" description="Low complexity" evidence="3">
    <location>
        <begin position="177"/>
        <end position="189"/>
    </location>
</feature>
<evidence type="ECO:0000256" key="2">
    <source>
        <dbReference type="ARBA" id="ARBA00023242"/>
    </source>
</evidence>
<dbReference type="Pfam" id="PF10297">
    <property type="entry name" value="Hap4_Hap_bind"/>
    <property type="match status" value="1"/>
</dbReference>
<keyword evidence="6" id="KW-1185">Reference proteome</keyword>
<dbReference type="SUPFAM" id="SSF57959">
    <property type="entry name" value="Leucine zipper domain"/>
    <property type="match status" value="1"/>
</dbReference>
<dbReference type="PANTHER" id="PTHR40621">
    <property type="entry name" value="TRANSCRIPTION FACTOR KAPC-RELATED"/>
    <property type="match status" value="1"/>
</dbReference>
<dbReference type="SMART" id="SM00338">
    <property type="entry name" value="BRLZ"/>
    <property type="match status" value="1"/>
</dbReference>
<dbReference type="InterPro" id="IPR004827">
    <property type="entry name" value="bZIP"/>
</dbReference>
<gene>
    <name evidence="5" type="ORF">FOA43_000273</name>
</gene>
<dbReference type="InterPro" id="IPR046347">
    <property type="entry name" value="bZIP_sf"/>
</dbReference>
<evidence type="ECO:0000256" key="3">
    <source>
        <dbReference type="SAM" id="MobiDB-lite"/>
    </source>
</evidence>
<feature type="region of interest" description="Disordered" evidence="3">
    <location>
        <begin position="146"/>
        <end position="205"/>
    </location>
</feature>
<dbReference type="Proteomes" id="UP000662931">
    <property type="component" value="Chromosome 1"/>
</dbReference>
<dbReference type="Gene3D" id="1.20.5.170">
    <property type="match status" value="1"/>
</dbReference>
<keyword evidence="2" id="KW-0539">Nucleus</keyword>
<feature type="region of interest" description="Disordered" evidence="3">
    <location>
        <begin position="50"/>
        <end position="77"/>
    </location>
</feature>
<accession>A0A875RZ76</accession>
<dbReference type="EMBL" id="CP064812">
    <property type="protein sequence ID" value="QPG72969.1"/>
    <property type="molecule type" value="Genomic_DNA"/>
</dbReference>
<dbReference type="InterPro" id="IPR018287">
    <property type="entry name" value="Hap4_TF_heteromerisation"/>
</dbReference>
<feature type="compositionally biased region" description="Polar residues" evidence="3">
    <location>
        <begin position="196"/>
        <end position="205"/>
    </location>
</feature>
<dbReference type="PROSITE" id="PS00036">
    <property type="entry name" value="BZIP_BASIC"/>
    <property type="match status" value="1"/>
</dbReference>
<proteinExistence type="predicted"/>
<dbReference type="GO" id="GO:0090575">
    <property type="term" value="C:RNA polymerase II transcription regulator complex"/>
    <property type="evidence" value="ECO:0007669"/>
    <property type="project" value="TreeGrafter"/>
</dbReference>
<evidence type="ECO:0000256" key="1">
    <source>
        <dbReference type="ARBA" id="ARBA00004123"/>
    </source>
</evidence>
<dbReference type="AlphaFoldDB" id="A0A875RZ76"/>
<dbReference type="GO" id="GO:0000976">
    <property type="term" value="F:transcription cis-regulatory region binding"/>
    <property type="evidence" value="ECO:0007669"/>
    <property type="project" value="InterPro"/>
</dbReference>
<reference evidence="5" key="1">
    <citation type="submission" date="2020-10" db="EMBL/GenBank/DDBJ databases">
        <authorList>
            <person name="Roach M.J.R."/>
        </authorList>
    </citation>
    <scope>NUCLEOTIDE SEQUENCE</scope>
    <source>
        <strain evidence="5">CBS 1945</strain>
    </source>
</reference>
<dbReference type="KEGG" id="bnn:FOA43_000273"/>
<sequence>MSSPSISPRVPDNSDIITSLRRVTSLAGRNSVNVVSSRPITQIVTSKTWVLPPRPKPGRKPSSDIPSTKRKAQNRAAQRAFRERRANRVGELEQQLMELERDNSVKEGVLCNTVKTLQSENCGLKKQVEEMKNTISRLTDEVKSLTQEKSKAVHSDPVSPAEYHVSAKRRKGSGVRSMNNSSLSVSSDSEPLTPPRTETLSKSHNSTEIAEAASVMINFKNSGSVPSSLSVKTDKCGLCSRDECMCKDAGLRESRNSSGSLSDILNGFKPMAAVPLKSGTSSEIDFTTKSKSNLMRKMPTLSNVVSAVKASSMSSSSTSSSSFLDHAAANSSDGVNYEESVISPDEKCGFCSEDTPCLCREIAEQKKLRDDSKSKSSLEALSSSILSPERLQQIKKQIAMCTGSPGSCPQCQKDPMSTLFCTTIAATSGVRFQEAPVLRKSNGKNKAGTILPAPRALIEQKKNADRSQIPSLVELELSNPGKHYVPCADAYRTLSRHANFRRAGLSSVINNLNTNGMFVEVESIVKCLRQLDSQFGSN</sequence>
<evidence type="ECO:0000313" key="5">
    <source>
        <dbReference type="EMBL" id="QPG72969.1"/>
    </source>
</evidence>
<dbReference type="PANTHER" id="PTHR40621:SF7">
    <property type="entry name" value="BZIP DOMAIN-CONTAINING PROTEIN"/>
    <property type="match status" value="1"/>
</dbReference>
<dbReference type="CDD" id="cd14688">
    <property type="entry name" value="bZIP_YAP"/>
    <property type="match status" value="1"/>
</dbReference>
<dbReference type="GeneID" id="62193674"/>
<name>A0A875RZ76_EENNA</name>
<evidence type="ECO:0000259" key="4">
    <source>
        <dbReference type="PROSITE" id="PS00036"/>
    </source>
</evidence>
<dbReference type="InterPro" id="IPR050936">
    <property type="entry name" value="AP-1-like"/>
</dbReference>